<sequence length="51" mass="6129">MTRKALMSSMNSLLRGIFWQKVRYNAHIELSIMRPMKSMALKQVDYLKRKK</sequence>
<keyword evidence="2" id="KW-1185">Reference proteome</keyword>
<proteinExistence type="predicted"/>
<evidence type="ECO:0000313" key="1">
    <source>
        <dbReference type="EMBL" id="CAI9100031.1"/>
    </source>
</evidence>
<reference evidence="1" key="1">
    <citation type="submission" date="2023-03" db="EMBL/GenBank/DDBJ databases">
        <authorList>
            <person name="Julca I."/>
        </authorList>
    </citation>
    <scope>NUCLEOTIDE SEQUENCE</scope>
</reference>
<dbReference type="Proteomes" id="UP001161247">
    <property type="component" value="Chromosome 3"/>
</dbReference>
<dbReference type="AlphaFoldDB" id="A0AAV1CWG1"/>
<gene>
    <name evidence="1" type="ORF">OLC1_LOCUS9949</name>
</gene>
<evidence type="ECO:0000313" key="2">
    <source>
        <dbReference type="Proteomes" id="UP001161247"/>
    </source>
</evidence>
<name>A0AAV1CWG1_OLDCO</name>
<protein>
    <submittedName>
        <fullName evidence="1">OLC1v1036949C1</fullName>
    </submittedName>
</protein>
<organism evidence="1 2">
    <name type="scientific">Oldenlandia corymbosa var. corymbosa</name>
    <dbReference type="NCBI Taxonomy" id="529605"/>
    <lineage>
        <taxon>Eukaryota</taxon>
        <taxon>Viridiplantae</taxon>
        <taxon>Streptophyta</taxon>
        <taxon>Embryophyta</taxon>
        <taxon>Tracheophyta</taxon>
        <taxon>Spermatophyta</taxon>
        <taxon>Magnoliopsida</taxon>
        <taxon>eudicotyledons</taxon>
        <taxon>Gunneridae</taxon>
        <taxon>Pentapetalae</taxon>
        <taxon>asterids</taxon>
        <taxon>lamiids</taxon>
        <taxon>Gentianales</taxon>
        <taxon>Rubiaceae</taxon>
        <taxon>Rubioideae</taxon>
        <taxon>Spermacoceae</taxon>
        <taxon>Hedyotis-Oldenlandia complex</taxon>
        <taxon>Oldenlandia</taxon>
    </lineage>
</organism>
<accession>A0AAV1CWG1</accession>
<dbReference type="EMBL" id="OX459120">
    <property type="protein sequence ID" value="CAI9100031.1"/>
    <property type="molecule type" value="Genomic_DNA"/>
</dbReference>